<dbReference type="AlphaFoldDB" id="A0A9P8YJF6"/>
<dbReference type="GO" id="GO:0000977">
    <property type="term" value="F:RNA polymerase II transcription regulatory region sequence-specific DNA binding"/>
    <property type="evidence" value="ECO:0007669"/>
    <property type="project" value="TreeGrafter"/>
</dbReference>
<dbReference type="GeneID" id="70190983"/>
<evidence type="ECO:0000256" key="4">
    <source>
        <dbReference type="ARBA" id="ARBA00022833"/>
    </source>
</evidence>
<dbReference type="Proteomes" id="UP000756346">
    <property type="component" value="Unassembled WGS sequence"/>
</dbReference>
<evidence type="ECO:0000256" key="5">
    <source>
        <dbReference type="PROSITE-ProRule" id="PRU00042"/>
    </source>
</evidence>
<keyword evidence="3 5" id="KW-0863">Zinc-finger</keyword>
<proteinExistence type="predicted"/>
<dbReference type="Gene3D" id="3.30.160.60">
    <property type="entry name" value="Classic Zinc Finger"/>
    <property type="match status" value="2"/>
</dbReference>
<dbReference type="InterPro" id="IPR036236">
    <property type="entry name" value="Znf_C2H2_sf"/>
</dbReference>
<dbReference type="PANTHER" id="PTHR24409:SF356">
    <property type="entry name" value="C2H2 FINGER DOMAIN TRANSCRIPTION FACTOR (EUROFUNG)"/>
    <property type="match status" value="1"/>
</dbReference>
<dbReference type="PROSITE" id="PS50157">
    <property type="entry name" value="ZINC_FINGER_C2H2_2"/>
    <property type="match status" value="2"/>
</dbReference>
<reference evidence="7" key="1">
    <citation type="journal article" date="2021" name="Nat. Commun.">
        <title>Genetic determinants of endophytism in the Arabidopsis root mycobiome.</title>
        <authorList>
            <person name="Mesny F."/>
            <person name="Miyauchi S."/>
            <person name="Thiergart T."/>
            <person name="Pickel B."/>
            <person name="Atanasova L."/>
            <person name="Karlsson M."/>
            <person name="Huettel B."/>
            <person name="Barry K.W."/>
            <person name="Haridas S."/>
            <person name="Chen C."/>
            <person name="Bauer D."/>
            <person name="Andreopoulos W."/>
            <person name="Pangilinan J."/>
            <person name="LaButti K."/>
            <person name="Riley R."/>
            <person name="Lipzen A."/>
            <person name="Clum A."/>
            <person name="Drula E."/>
            <person name="Henrissat B."/>
            <person name="Kohler A."/>
            <person name="Grigoriev I.V."/>
            <person name="Martin F.M."/>
            <person name="Hacquard S."/>
        </authorList>
    </citation>
    <scope>NUCLEOTIDE SEQUENCE</scope>
    <source>
        <strain evidence="7">MPI-CAGE-CH-0230</strain>
    </source>
</reference>
<keyword evidence="8" id="KW-1185">Reference proteome</keyword>
<feature type="domain" description="C2H2-type" evidence="6">
    <location>
        <begin position="161"/>
        <end position="185"/>
    </location>
</feature>
<dbReference type="OrthoDB" id="6077919at2759"/>
<organism evidence="7 8">
    <name type="scientific">Microdochium trichocladiopsis</name>
    <dbReference type="NCBI Taxonomy" id="1682393"/>
    <lineage>
        <taxon>Eukaryota</taxon>
        <taxon>Fungi</taxon>
        <taxon>Dikarya</taxon>
        <taxon>Ascomycota</taxon>
        <taxon>Pezizomycotina</taxon>
        <taxon>Sordariomycetes</taxon>
        <taxon>Xylariomycetidae</taxon>
        <taxon>Xylariales</taxon>
        <taxon>Microdochiaceae</taxon>
        <taxon>Microdochium</taxon>
    </lineage>
</organism>
<protein>
    <recommendedName>
        <fullName evidence="6">C2H2-type domain-containing protein</fullName>
    </recommendedName>
</protein>
<dbReference type="PANTHER" id="PTHR24409">
    <property type="entry name" value="ZINC FINGER PROTEIN 142"/>
    <property type="match status" value="1"/>
</dbReference>
<keyword evidence="4" id="KW-0862">Zinc</keyword>
<dbReference type="Pfam" id="PF12874">
    <property type="entry name" value="zf-met"/>
    <property type="match status" value="1"/>
</dbReference>
<dbReference type="InterPro" id="IPR013087">
    <property type="entry name" value="Znf_C2H2_type"/>
</dbReference>
<dbReference type="Pfam" id="PF12171">
    <property type="entry name" value="zf-C2H2_jaz"/>
    <property type="match status" value="1"/>
</dbReference>
<accession>A0A9P8YJF6</accession>
<evidence type="ECO:0000256" key="1">
    <source>
        <dbReference type="ARBA" id="ARBA00022723"/>
    </source>
</evidence>
<dbReference type="GO" id="GO:0000981">
    <property type="term" value="F:DNA-binding transcription factor activity, RNA polymerase II-specific"/>
    <property type="evidence" value="ECO:0007669"/>
    <property type="project" value="TreeGrafter"/>
</dbReference>
<dbReference type="PROSITE" id="PS00028">
    <property type="entry name" value="ZINC_FINGER_C2H2_1"/>
    <property type="match status" value="2"/>
</dbReference>
<evidence type="ECO:0000313" key="7">
    <source>
        <dbReference type="EMBL" id="KAH7041524.1"/>
    </source>
</evidence>
<evidence type="ECO:0000313" key="8">
    <source>
        <dbReference type="Proteomes" id="UP000756346"/>
    </source>
</evidence>
<sequence length="240" mass="27805">MPPNCHFECGTCLKEFPAGWHARENHCRSTDDYYWECTECNDAFDTEQQVVQHEADEHLYCRPCERYFQSDNSIRMHLNSRVHRGANIDCPFCDRSYTAATGVAHHLEAGSCPRAPNLNRDEIFRMLSRVDQQGAMTKKLLSWHGSTTYEATALSWNGRAYECYLCHRSFTTLHGLNQHLGSPIHQQALYHCPKRDCRQDFKSIAGFINHLESETCGYMRFGDVQKRAQDMLRNGRLLAY</sequence>
<dbReference type="GO" id="GO:0008270">
    <property type="term" value="F:zinc ion binding"/>
    <property type="evidence" value="ECO:0007669"/>
    <property type="project" value="UniProtKB-KW"/>
</dbReference>
<name>A0A9P8YJF6_9PEZI</name>
<dbReference type="SMART" id="SM00355">
    <property type="entry name" value="ZnF_C2H2"/>
    <property type="match status" value="5"/>
</dbReference>
<evidence type="ECO:0000259" key="6">
    <source>
        <dbReference type="PROSITE" id="PS50157"/>
    </source>
</evidence>
<dbReference type="EMBL" id="JAGTJQ010000001">
    <property type="protein sequence ID" value="KAH7041524.1"/>
    <property type="molecule type" value="Genomic_DNA"/>
</dbReference>
<keyword evidence="1" id="KW-0479">Metal-binding</keyword>
<dbReference type="GO" id="GO:0005634">
    <property type="term" value="C:nucleus"/>
    <property type="evidence" value="ECO:0007669"/>
    <property type="project" value="TreeGrafter"/>
</dbReference>
<dbReference type="RefSeq" id="XP_046019579.1">
    <property type="nucleotide sequence ID" value="XM_046161437.1"/>
</dbReference>
<dbReference type="SUPFAM" id="SSF57667">
    <property type="entry name" value="beta-beta-alpha zinc fingers"/>
    <property type="match status" value="1"/>
</dbReference>
<evidence type="ECO:0000256" key="3">
    <source>
        <dbReference type="ARBA" id="ARBA00022771"/>
    </source>
</evidence>
<feature type="domain" description="C2H2-type" evidence="6">
    <location>
        <begin position="35"/>
        <end position="63"/>
    </location>
</feature>
<keyword evidence="2" id="KW-0677">Repeat</keyword>
<gene>
    <name evidence="7" type="ORF">B0I36DRAFT_392583</name>
</gene>
<evidence type="ECO:0000256" key="2">
    <source>
        <dbReference type="ARBA" id="ARBA00022737"/>
    </source>
</evidence>
<comment type="caution">
    <text evidence="7">The sequence shown here is derived from an EMBL/GenBank/DDBJ whole genome shotgun (WGS) entry which is preliminary data.</text>
</comment>
<dbReference type="InterPro" id="IPR022755">
    <property type="entry name" value="Znf_C2H2_jaz"/>
</dbReference>